<accession>A0AAD9JA68</accession>
<organism evidence="2 3">
    <name type="scientific">Paralvinella palmiformis</name>
    <dbReference type="NCBI Taxonomy" id="53620"/>
    <lineage>
        <taxon>Eukaryota</taxon>
        <taxon>Metazoa</taxon>
        <taxon>Spiralia</taxon>
        <taxon>Lophotrochozoa</taxon>
        <taxon>Annelida</taxon>
        <taxon>Polychaeta</taxon>
        <taxon>Sedentaria</taxon>
        <taxon>Canalipalpata</taxon>
        <taxon>Terebellida</taxon>
        <taxon>Terebelliformia</taxon>
        <taxon>Alvinellidae</taxon>
        <taxon>Paralvinella</taxon>
    </lineage>
</organism>
<evidence type="ECO:0000313" key="2">
    <source>
        <dbReference type="EMBL" id="KAK2148710.1"/>
    </source>
</evidence>
<comment type="caution">
    <text evidence="2">The sequence shown here is derived from an EMBL/GenBank/DDBJ whole genome shotgun (WGS) entry which is preliminary data.</text>
</comment>
<evidence type="ECO:0000256" key="1">
    <source>
        <dbReference type="SAM" id="MobiDB-lite"/>
    </source>
</evidence>
<feature type="compositionally biased region" description="Basic and acidic residues" evidence="1">
    <location>
        <begin position="8"/>
        <end position="29"/>
    </location>
</feature>
<dbReference type="EMBL" id="JAODUP010000486">
    <property type="protein sequence ID" value="KAK2148710.1"/>
    <property type="molecule type" value="Genomic_DNA"/>
</dbReference>
<name>A0AAD9JA68_9ANNE</name>
<dbReference type="AlphaFoldDB" id="A0AAD9JA68"/>
<sequence length="126" mass="13897">MYMLKAKKNTEQQDHSQEKRERLDQKEKLTVLTGVTVNIDDKEDGSGASGSDFKPEELPDGICISPKKMTKSNPYENDGNTAVREASFGDKGKFRYGTIILHILIAGSRSLEQQSYGGSPETQCGP</sequence>
<feature type="region of interest" description="Disordered" evidence="1">
    <location>
        <begin position="1"/>
        <end position="83"/>
    </location>
</feature>
<proteinExistence type="predicted"/>
<reference evidence="2" key="1">
    <citation type="journal article" date="2023" name="Mol. Biol. Evol.">
        <title>Third-Generation Sequencing Reveals the Adaptive Role of the Epigenome in Three Deep-Sea Polychaetes.</title>
        <authorList>
            <person name="Perez M."/>
            <person name="Aroh O."/>
            <person name="Sun Y."/>
            <person name="Lan Y."/>
            <person name="Juniper S.K."/>
            <person name="Young C.R."/>
            <person name="Angers B."/>
            <person name="Qian P.Y."/>
        </authorList>
    </citation>
    <scope>NUCLEOTIDE SEQUENCE</scope>
    <source>
        <strain evidence="2">P08H-3</strain>
    </source>
</reference>
<evidence type="ECO:0000313" key="3">
    <source>
        <dbReference type="Proteomes" id="UP001208570"/>
    </source>
</evidence>
<keyword evidence="3" id="KW-1185">Reference proteome</keyword>
<gene>
    <name evidence="2" type="ORF">LSH36_486g01039</name>
</gene>
<dbReference type="Proteomes" id="UP001208570">
    <property type="component" value="Unassembled WGS sequence"/>
</dbReference>
<feature type="compositionally biased region" description="Polar residues" evidence="1">
    <location>
        <begin position="71"/>
        <end position="80"/>
    </location>
</feature>
<protein>
    <submittedName>
        <fullName evidence="2">Uncharacterized protein</fullName>
    </submittedName>
</protein>